<evidence type="ECO:0000256" key="4">
    <source>
        <dbReference type="ARBA" id="ARBA00023172"/>
    </source>
</evidence>
<evidence type="ECO:0000256" key="3">
    <source>
        <dbReference type="ARBA" id="ARBA00023125"/>
    </source>
</evidence>
<dbReference type="Pfam" id="PF14659">
    <property type="entry name" value="Phage_int_SAM_3"/>
    <property type="match status" value="1"/>
</dbReference>
<evidence type="ECO:0000313" key="8">
    <source>
        <dbReference type="EMBL" id="MBB3662465.1"/>
    </source>
</evidence>
<dbReference type="Proteomes" id="UP000564573">
    <property type="component" value="Unassembled WGS sequence"/>
</dbReference>
<dbReference type="InterPro" id="IPR004107">
    <property type="entry name" value="Integrase_SAM-like_N"/>
</dbReference>
<evidence type="ECO:0000256" key="2">
    <source>
        <dbReference type="ARBA" id="ARBA00022908"/>
    </source>
</evidence>
<dbReference type="GO" id="GO:0015074">
    <property type="term" value="P:DNA integration"/>
    <property type="evidence" value="ECO:0007669"/>
    <property type="project" value="UniProtKB-KW"/>
</dbReference>
<dbReference type="InterPro" id="IPR002104">
    <property type="entry name" value="Integrase_catalytic"/>
</dbReference>
<protein>
    <submittedName>
        <fullName evidence="8">Integrase</fullName>
    </submittedName>
</protein>
<evidence type="ECO:0000256" key="1">
    <source>
        <dbReference type="ARBA" id="ARBA00008857"/>
    </source>
</evidence>
<dbReference type="InterPro" id="IPR011010">
    <property type="entry name" value="DNA_brk_join_enz"/>
</dbReference>
<dbReference type="InterPro" id="IPR013762">
    <property type="entry name" value="Integrase-like_cat_sf"/>
</dbReference>
<dbReference type="PANTHER" id="PTHR30349:SF64">
    <property type="entry name" value="PROPHAGE INTEGRASE INTD-RELATED"/>
    <property type="match status" value="1"/>
</dbReference>
<dbReference type="CDD" id="cd01189">
    <property type="entry name" value="INT_ICEBs1_C_like"/>
    <property type="match status" value="1"/>
</dbReference>
<accession>A0A839XRD4</accession>
<dbReference type="RefSeq" id="WP_183780368.1">
    <property type="nucleotide sequence ID" value="NZ_JACIBS010000001.1"/>
</dbReference>
<dbReference type="GO" id="GO:0006310">
    <property type="term" value="P:DNA recombination"/>
    <property type="evidence" value="ECO:0007669"/>
    <property type="project" value="UniProtKB-KW"/>
</dbReference>
<feature type="domain" description="Tyr recombinase" evidence="6">
    <location>
        <begin position="186"/>
        <end position="386"/>
    </location>
</feature>
<feature type="domain" description="Core-binding (CB)" evidence="7">
    <location>
        <begin position="79"/>
        <end position="166"/>
    </location>
</feature>
<keyword evidence="3 5" id="KW-0238">DNA-binding</keyword>
<proteinExistence type="inferred from homology"/>
<comment type="similarity">
    <text evidence="1">Belongs to the 'phage' integrase family.</text>
</comment>
<dbReference type="InterPro" id="IPR050090">
    <property type="entry name" value="Tyrosine_recombinase_XerCD"/>
</dbReference>
<dbReference type="AlphaFoldDB" id="A0A839XRD4"/>
<name>A0A839XRD4_9PSEU</name>
<keyword evidence="9" id="KW-1185">Reference proteome</keyword>
<dbReference type="GO" id="GO:0003677">
    <property type="term" value="F:DNA binding"/>
    <property type="evidence" value="ECO:0007669"/>
    <property type="project" value="UniProtKB-UniRule"/>
</dbReference>
<evidence type="ECO:0000259" key="6">
    <source>
        <dbReference type="PROSITE" id="PS51898"/>
    </source>
</evidence>
<gene>
    <name evidence="8" type="ORF">FB384_001369</name>
</gene>
<dbReference type="Pfam" id="PF00589">
    <property type="entry name" value="Phage_integrase"/>
    <property type="match status" value="1"/>
</dbReference>
<keyword evidence="2" id="KW-0229">DNA integration</keyword>
<dbReference type="PROSITE" id="PS51900">
    <property type="entry name" value="CB"/>
    <property type="match status" value="1"/>
</dbReference>
<dbReference type="Gene3D" id="1.10.443.10">
    <property type="entry name" value="Intergrase catalytic core"/>
    <property type="match status" value="1"/>
</dbReference>
<dbReference type="InterPro" id="IPR010998">
    <property type="entry name" value="Integrase_recombinase_N"/>
</dbReference>
<dbReference type="PANTHER" id="PTHR30349">
    <property type="entry name" value="PHAGE INTEGRASE-RELATED"/>
    <property type="match status" value="1"/>
</dbReference>
<dbReference type="InterPro" id="IPR044068">
    <property type="entry name" value="CB"/>
</dbReference>
<dbReference type="SUPFAM" id="SSF56349">
    <property type="entry name" value="DNA breaking-rejoining enzymes"/>
    <property type="match status" value="1"/>
</dbReference>
<keyword evidence="4" id="KW-0233">DNA recombination</keyword>
<organism evidence="8 9">
    <name type="scientific">Prauserella sediminis</name>
    <dbReference type="NCBI Taxonomy" id="577680"/>
    <lineage>
        <taxon>Bacteria</taxon>
        <taxon>Bacillati</taxon>
        <taxon>Actinomycetota</taxon>
        <taxon>Actinomycetes</taxon>
        <taxon>Pseudonocardiales</taxon>
        <taxon>Pseudonocardiaceae</taxon>
        <taxon>Prauserella</taxon>
        <taxon>Prauserella salsuginis group</taxon>
    </lineage>
</organism>
<dbReference type="EMBL" id="JACIBS010000001">
    <property type="protein sequence ID" value="MBB3662465.1"/>
    <property type="molecule type" value="Genomic_DNA"/>
</dbReference>
<evidence type="ECO:0000313" key="9">
    <source>
        <dbReference type="Proteomes" id="UP000564573"/>
    </source>
</evidence>
<dbReference type="Gene3D" id="1.10.150.130">
    <property type="match status" value="1"/>
</dbReference>
<reference evidence="8 9" key="1">
    <citation type="submission" date="2020-08" db="EMBL/GenBank/DDBJ databases">
        <title>Sequencing the genomes of 1000 actinobacteria strains.</title>
        <authorList>
            <person name="Klenk H.-P."/>
        </authorList>
    </citation>
    <scope>NUCLEOTIDE SEQUENCE [LARGE SCALE GENOMIC DNA]</scope>
    <source>
        <strain evidence="8 9">DSM 45267</strain>
    </source>
</reference>
<comment type="caution">
    <text evidence="8">The sequence shown here is derived from an EMBL/GenBank/DDBJ whole genome shotgun (WGS) entry which is preliminary data.</text>
</comment>
<evidence type="ECO:0000256" key="5">
    <source>
        <dbReference type="PROSITE-ProRule" id="PRU01248"/>
    </source>
</evidence>
<dbReference type="PROSITE" id="PS51898">
    <property type="entry name" value="TYR_RECOMBINASE"/>
    <property type="match status" value="1"/>
</dbReference>
<sequence>MARVWLYDRTREKAYRDAVARAKTAGRVPPGRWQVRYYDRRGKLRAETLTTKSRAQDRRSDLEVSLQAGTYVDPAVAKVRFAEMAEKWLESRHDVQPSTWWKYRELLDTHVLPQWGDLALADIDGEDIGLWVGKLIKARDEGGSGLGPAQARLAFRVLSMVLGWCVPRRLRVNPAQGVKLPVLPEAEHIYLTYDQVEALADAASELRTKYNQASACSSINRPLILLLAYTGMRWGEAAALRVRNVDLVNRRVRVAATLYEVNGKHAEGMPKGGKRRTVPIPASVADELRPLVEHRDPDSRVFTTTRGNALRKNNWRTREFLPAVAAAKIDVEGLTPHKLRHTAASLAIAAGADVKVVQQMLGHADASMTLNVYGHLFPDRLDEVADILDKRRAEVVAERQSAA</sequence>
<evidence type="ECO:0000259" key="7">
    <source>
        <dbReference type="PROSITE" id="PS51900"/>
    </source>
</evidence>